<dbReference type="Proteomes" id="UP000614216">
    <property type="component" value="Unassembled WGS sequence"/>
</dbReference>
<reference evidence="2" key="1">
    <citation type="submission" date="2021-01" db="EMBL/GenBank/DDBJ databases">
        <title>Fulvivirga kasyanovii gen. nov., sp nov., a novel member of the phylum Bacteroidetes isolated from seawater in a mussel farm.</title>
        <authorList>
            <person name="Zhao L.-H."/>
            <person name="Wang Z.-J."/>
        </authorList>
    </citation>
    <scope>NUCLEOTIDE SEQUENCE</scope>
    <source>
        <strain evidence="2">29W222</strain>
    </source>
</reference>
<accession>A0A937FUB1</accession>
<organism evidence="2 3">
    <name type="scientific">Fulvivirga marina</name>
    <dbReference type="NCBI Taxonomy" id="2494733"/>
    <lineage>
        <taxon>Bacteria</taxon>
        <taxon>Pseudomonadati</taxon>
        <taxon>Bacteroidota</taxon>
        <taxon>Cytophagia</taxon>
        <taxon>Cytophagales</taxon>
        <taxon>Fulvivirgaceae</taxon>
        <taxon>Fulvivirga</taxon>
    </lineage>
</organism>
<feature type="signal peptide" evidence="1">
    <location>
        <begin position="1"/>
        <end position="20"/>
    </location>
</feature>
<feature type="chain" id="PRO_5036792366" description="DUF4861 domain-containing protein" evidence="1">
    <location>
        <begin position="21"/>
        <end position="339"/>
    </location>
</feature>
<name>A0A937FUB1_9BACT</name>
<dbReference type="AlphaFoldDB" id="A0A937FUB1"/>
<evidence type="ECO:0000313" key="3">
    <source>
        <dbReference type="Proteomes" id="UP000614216"/>
    </source>
</evidence>
<evidence type="ECO:0000313" key="2">
    <source>
        <dbReference type="EMBL" id="MBL6446114.1"/>
    </source>
</evidence>
<evidence type="ECO:0008006" key="4">
    <source>
        <dbReference type="Google" id="ProtNLM"/>
    </source>
</evidence>
<evidence type="ECO:0000256" key="1">
    <source>
        <dbReference type="SAM" id="SignalP"/>
    </source>
</evidence>
<keyword evidence="1" id="KW-0732">Signal</keyword>
<keyword evidence="3" id="KW-1185">Reference proteome</keyword>
<gene>
    <name evidence="2" type="ORF">JMN32_07335</name>
</gene>
<proteinExistence type="predicted"/>
<dbReference type="EMBL" id="JAEUGD010000023">
    <property type="protein sequence ID" value="MBL6446114.1"/>
    <property type="molecule type" value="Genomic_DNA"/>
</dbReference>
<dbReference type="RefSeq" id="WP_202855660.1">
    <property type="nucleotide sequence ID" value="NZ_JAEUGD010000023.1"/>
</dbReference>
<sequence>MLKSQLIFLLTFFFYLSSFAQDDVSIIKTLDSLQYGAELPKDILQNKSVALVQIPPKGTTPMVRGDWKKLSELTQPGFKKAGIDVVTYYHVEDIYSGKESYLAFMEEFKKRELENVVFIVQKNGTYRIVLTKVNDEKQLIKAEQPAWQTQNTDLSIALDNLYKATASSSQDRDNLLILEVPEFGEMAKTIDGRRGEYYDLNFSSEKLAIPIFADTSKINAVMTNYPYKFGFVNPDLEEKKVRADGHQYILYYVHSTGKSVKEMLEYTITDTETAYVSEVVRDDQATIHSYSINTPVYKFYIKHIYSGNVFLGKKWDAAPTWEEALSNYISNLRTELIRN</sequence>
<comment type="caution">
    <text evidence="2">The sequence shown here is derived from an EMBL/GenBank/DDBJ whole genome shotgun (WGS) entry which is preliminary data.</text>
</comment>
<protein>
    <recommendedName>
        <fullName evidence="4">DUF4861 domain-containing protein</fullName>
    </recommendedName>
</protein>